<evidence type="ECO:0000256" key="2">
    <source>
        <dbReference type="ARBA" id="ARBA00004922"/>
    </source>
</evidence>
<evidence type="ECO:0000256" key="10">
    <source>
        <dbReference type="ARBA" id="ARBA00044721"/>
    </source>
</evidence>
<accession>A0A7J6G3C7</accession>
<proteinExistence type="inferred from homology"/>
<keyword evidence="4 12" id="KW-0328">Glycosyltransferase</keyword>
<feature type="region of interest" description="Disordered" evidence="13">
    <location>
        <begin position="1"/>
        <end position="22"/>
    </location>
</feature>
<comment type="pathway">
    <text evidence="2">Protein modification; protein glycosylation.</text>
</comment>
<gene>
    <name evidence="14" type="ORF">G4B88_005815</name>
</gene>
<evidence type="ECO:0000256" key="7">
    <source>
        <dbReference type="ARBA" id="ARBA00022824"/>
    </source>
</evidence>
<protein>
    <recommendedName>
        <fullName evidence="12">Mannosyltransferase</fullName>
        <ecNumber evidence="12">2.4.1.-</ecNumber>
    </recommendedName>
</protein>
<dbReference type="AlphaFoldDB" id="A0A7J6G3C7"/>
<comment type="catalytic activity">
    <reaction evidence="11">
        <text>an alpha-D-Man-(1-&gt;2)-alpha-D-Man-(1-&gt;2)-alpha-D-Man-(1-&gt;3)-[alpha-D-Man-(1-&gt;2)-alpha-D-Man-(1-&gt;3)-alpha-D-Man-(1-&gt;6)]-beta-D-Man-(1-&gt;4)-beta-D-GlcNAc-(1-&gt;4)-alpha-D-GlcNAc-diphospho-di-trans,poly-cis-dolichol + a di-trans,poly-cis-dolichyl beta-D-mannosyl phosphate = an alpha-D-Man-(1-&gt;2)-alpha-D-Man-(1-&gt;2)-alpha-D-Man-(1-&gt;3)-[alpha-D-Man-(1-&gt;2)-alpha-D-Man-(1-&gt;3)-[alpha-D-Man-(1-&gt;6)]-alpha-D-Man-(1-&gt;6)]-beta-D-Man-(1-&gt;4)-beta-D-GlcNAc-(1-&gt;4)-alpha-D-GlcNAc-diphospho-di-trans,poly-cis-dolichol + a di-trans,poly-cis-dolichyl phosphate + H(+)</text>
        <dbReference type="Rhea" id="RHEA:29535"/>
        <dbReference type="Rhea" id="RHEA-COMP:19498"/>
        <dbReference type="Rhea" id="RHEA-COMP:19501"/>
        <dbReference type="Rhea" id="RHEA-COMP:19518"/>
        <dbReference type="Rhea" id="RHEA-COMP:19519"/>
        <dbReference type="ChEBI" id="CHEBI:15378"/>
        <dbReference type="ChEBI" id="CHEBI:57683"/>
        <dbReference type="ChEBI" id="CHEBI:58211"/>
        <dbReference type="ChEBI" id="CHEBI:132517"/>
        <dbReference type="ChEBI" id="CHEBI:132519"/>
        <dbReference type="EC" id="2.4.1.260"/>
    </reaction>
    <physiologicalReaction direction="left-to-right" evidence="11">
        <dbReference type="Rhea" id="RHEA:29536"/>
    </physiologicalReaction>
</comment>
<comment type="function">
    <text evidence="10">Mannosyltransferase that operates in the biosynthetic pathway of dolichol-linked oligosaccharides, the glycan precursors employed in protein asparagine (N)-glycosylation. The assembly of dolichol-linked oligosaccharides begins on the cytosolic side of the endoplasmic reticulum membrane and finishes in its lumen. The sequential addition of sugars to dolichol pyrophosphate produces dolichol-linked oligosaccharides containing fourteen sugars, including two GlcNAcs, nine mannoses and three glucoses. Once assembled, the oligosaccharide is transferred from the lipid to nascent proteins by oligosaccharyltransferases. In the lumen of the endoplasmic reticulum, adds the eighth mannose residue in an alpha-1,6 linkage onto Man(7)GlcNAc(2)-PP-dolichol to produce Man(8)GlcNAc(2)-PP-dolichol.</text>
</comment>
<feature type="region of interest" description="Disordered" evidence="13">
    <location>
        <begin position="842"/>
        <end position="863"/>
    </location>
</feature>
<comment type="subcellular location">
    <subcellularLocation>
        <location evidence="1 12">Endoplasmic reticulum membrane</location>
        <topology evidence="1 12">Multi-pass membrane protein</topology>
    </subcellularLocation>
</comment>
<dbReference type="InterPro" id="IPR005599">
    <property type="entry name" value="GPI_mannosylTrfase"/>
</dbReference>
<sequence>MHSRGVHGPSGHGRHQNPTGFGKKHGHYPTGFGWKNYHGLSVAKKFQKYWSFQTKHKVFMVTLTYDGGAVRICERTRLFGYEVTVTIDAADWIIDTLEEIQQKPGAQRVNLKRSFRNSVASCLLECYANNKGSFLKISVLTDNKLKTIIVPEEEGAKGWLELKECLGGIVKRRVTVTSDRSSSQREEQKARESTTIQSWANIVKQAVKPAAKPGRSSHHNQGSAKAIPLSRDEGIIEWKDLYPEINPGFKPKNHYPLKRFKQPKFFEYMRSKALPRDWSLAIILTRDNTHADWCTIFYNLSRELKRKWVVSQLYDDKCIIWCKNEMERDELTKIRRMRVPGAQSFDTFLSWSWENQKDNPKVECRGSWIGVQGLPLHLWNMRIFRKIGDLCGGLLDVDKDTAEACVLSHLRLQLMGDTFGFVPESVTLCHDNMSFELKLFKLNDLSYRFHGSFTTCWYQDFDHGRMAGDEEGLGKEGRIDETNERDGTEEGVTTTVAAEKGKKKNDDLEEVINKGEEQSRELGPSEMVSSVPERVSIVGDRAAEVVEEQSTAQSPKQTLMSTVGDAAIEDESRLSCLESREFTFPKSHDQRNVVSLYLIFNRLWKSLWEPRVCKNPNDNMVIIYGEKYHPFFKKSSLLGLGVVGRTDIAPIMSLGQYTHGQGVNVFNSERRSGREVLPWSGPAFVIHLGGLRYLRKGPFNIILDRKNDDPQGFLKKRQALNNFTGTRQELNALYRKKNPQQILHDFFQGRLRSIHPKAREQFKRAIISFWEEFVMEKREARDSVLQVEEKVEPEKKFRPEIKKVYNRKRKADVNESIYHYSDENLQLELEEFFDDPKEIEFLDGSSEEEDSEGEEVTDQEDIEEQDDIVCNIKELWNGREEDFSSQPLEKEKLSIDNKITNVALSWSKIVDSMAEMGMEVTQKNEEDDQKSEEFGMSLDRRIPLFILPVFSFVLLYSKLPHKELRFIISSVPIFNLSAAIAANRILGCTAITFMASYENYPSGRALRNLHQIGMPLLSLILP</sequence>
<name>A0A7J6G3C7_CANSA</name>
<evidence type="ECO:0000256" key="8">
    <source>
        <dbReference type="ARBA" id="ARBA00022989"/>
    </source>
</evidence>
<feature type="compositionally biased region" description="Acidic residues" evidence="13">
    <location>
        <begin position="845"/>
        <end position="863"/>
    </location>
</feature>
<keyword evidence="6" id="KW-0812">Transmembrane</keyword>
<dbReference type="Pfam" id="PF03901">
    <property type="entry name" value="Glyco_transf_22"/>
    <property type="match status" value="1"/>
</dbReference>
<keyword evidence="8" id="KW-1133">Transmembrane helix</keyword>
<evidence type="ECO:0000256" key="13">
    <source>
        <dbReference type="SAM" id="MobiDB-lite"/>
    </source>
</evidence>
<evidence type="ECO:0000256" key="11">
    <source>
        <dbReference type="ARBA" id="ARBA00048899"/>
    </source>
</evidence>
<reference evidence="14 15" key="1">
    <citation type="journal article" date="2020" name="bioRxiv">
        <title>Sequence and annotation of 42 cannabis genomes reveals extensive copy number variation in cannabinoid synthesis and pathogen resistance genes.</title>
        <authorList>
            <person name="Mckernan K.J."/>
            <person name="Helbert Y."/>
            <person name="Kane L.T."/>
            <person name="Ebling H."/>
            <person name="Zhang L."/>
            <person name="Liu B."/>
            <person name="Eaton Z."/>
            <person name="Mclaughlin S."/>
            <person name="Kingan S."/>
            <person name="Baybayan P."/>
            <person name="Concepcion G."/>
            <person name="Jordan M."/>
            <person name="Riva A."/>
            <person name="Barbazuk W."/>
            <person name="Harkins T."/>
        </authorList>
    </citation>
    <scope>NUCLEOTIDE SEQUENCE [LARGE SCALE GENOMIC DNA]</scope>
    <source>
        <strain evidence="15">cv. Jamaican Lion 4</strain>
        <tissue evidence="14">Leaf</tissue>
    </source>
</reference>
<feature type="compositionally biased region" description="Basic and acidic residues" evidence="13">
    <location>
        <begin position="469"/>
        <end position="488"/>
    </location>
</feature>
<dbReference type="GO" id="GO:0052917">
    <property type="term" value="F:dol-P-Man:Man(7)GlcNAc(2)-PP-Dol alpha-1,6-mannosyltransferase activity"/>
    <property type="evidence" value="ECO:0007669"/>
    <property type="project" value="UniProtKB-EC"/>
</dbReference>
<evidence type="ECO:0000256" key="5">
    <source>
        <dbReference type="ARBA" id="ARBA00022679"/>
    </source>
</evidence>
<evidence type="ECO:0000256" key="12">
    <source>
        <dbReference type="RuleBase" id="RU363075"/>
    </source>
</evidence>
<evidence type="ECO:0000256" key="6">
    <source>
        <dbReference type="ARBA" id="ARBA00022692"/>
    </source>
</evidence>
<evidence type="ECO:0000313" key="14">
    <source>
        <dbReference type="EMBL" id="KAF4377337.1"/>
    </source>
</evidence>
<evidence type="ECO:0000313" key="15">
    <source>
        <dbReference type="Proteomes" id="UP000583929"/>
    </source>
</evidence>
<evidence type="ECO:0000256" key="1">
    <source>
        <dbReference type="ARBA" id="ARBA00004477"/>
    </source>
</evidence>
<keyword evidence="15" id="KW-1185">Reference proteome</keyword>
<dbReference type="EMBL" id="JAATIQ010000145">
    <property type="protein sequence ID" value="KAF4377337.1"/>
    <property type="molecule type" value="Genomic_DNA"/>
</dbReference>
<dbReference type="EC" id="2.4.1.-" evidence="12"/>
<keyword evidence="5" id="KW-0808">Transferase</keyword>
<evidence type="ECO:0000256" key="4">
    <source>
        <dbReference type="ARBA" id="ARBA00022676"/>
    </source>
</evidence>
<evidence type="ECO:0000256" key="3">
    <source>
        <dbReference type="ARBA" id="ARBA00007063"/>
    </source>
</evidence>
<dbReference type="GO" id="GO:0006487">
    <property type="term" value="P:protein N-linked glycosylation"/>
    <property type="evidence" value="ECO:0007669"/>
    <property type="project" value="TreeGrafter"/>
</dbReference>
<keyword evidence="7 12" id="KW-0256">Endoplasmic reticulum</keyword>
<feature type="region of interest" description="Disordered" evidence="13">
    <location>
        <begin position="469"/>
        <end position="495"/>
    </location>
</feature>
<dbReference type="Proteomes" id="UP000583929">
    <property type="component" value="Unassembled WGS sequence"/>
</dbReference>
<organism evidence="14 15">
    <name type="scientific">Cannabis sativa</name>
    <name type="common">Hemp</name>
    <name type="synonym">Marijuana</name>
    <dbReference type="NCBI Taxonomy" id="3483"/>
    <lineage>
        <taxon>Eukaryota</taxon>
        <taxon>Viridiplantae</taxon>
        <taxon>Streptophyta</taxon>
        <taxon>Embryophyta</taxon>
        <taxon>Tracheophyta</taxon>
        <taxon>Spermatophyta</taxon>
        <taxon>Magnoliopsida</taxon>
        <taxon>eudicotyledons</taxon>
        <taxon>Gunneridae</taxon>
        <taxon>Pentapetalae</taxon>
        <taxon>rosids</taxon>
        <taxon>fabids</taxon>
        <taxon>Rosales</taxon>
        <taxon>Cannabaceae</taxon>
        <taxon>Cannabis</taxon>
    </lineage>
</organism>
<dbReference type="GO" id="GO:0005789">
    <property type="term" value="C:endoplasmic reticulum membrane"/>
    <property type="evidence" value="ECO:0007669"/>
    <property type="project" value="UniProtKB-SubCell"/>
</dbReference>
<keyword evidence="9" id="KW-0472">Membrane</keyword>
<dbReference type="PANTHER" id="PTHR22760">
    <property type="entry name" value="GLYCOSYLTRANSFERASE"/>
    <property type="match status" value="1"/>
</dbReference>
<dbReference type="PANTHER" id="PTHR22760:SF1">
    <property type="entry name" value="DOL-P-MAN:MAN(7)GLCNAC(2)-PP-DOL ALPHA-1,6-MANNOSYLTRANSFERASE"/>
    <property type="match status" value="1"/>
</dbReference>
<comment type="similarity">
    <text evidence="3 12">Belongs to the glycosyltransferase 22 family.</text>
</comment>
<evidence type="ECO:0000256" key="9">
    <source>
        <dbReference type="ARBA" id="ARBA00023136"/>
    </source>
</evidence>
<comment type="caution">
    <text evidence="14">The sequence shown here is derived from an EMBL/GenBank/DDBJ whole genome shotgun (WGS) entry which is preliminary data.</text>
</comment>